<proteinExistence type="predicted"/>
<comment type="caution">
    <text evidence="2">The sequence shown here is derived from an EMBL/GenBank/DDBJ whole genome shotgun (WGS) entry which is preliminary data.</text>
</comment>
<feature type="non-terminal residue" evidence="2">
    <location>
        <position position="133"/>
    </location>
</feature>
<sequence>EAAICYSCIATLHEGHPKILLDEAANERKLHVKAAIESKRQITLQKRENIARTQGNCATKQEIFNDVEKKVNETLQLLVTKQREMESQVAEIETAIERAEQILKRRTNAEITRLDTNTIFQGECNDGGQVECD</sequence>
<accession>A0ABN8SWG1</accession>
<feature type="coiled-coil region" evidence="1">
    <location>
        <begin position="82"/>
        <end position="109"/>
    </location>
</feature>
<dbReference type="EMBL" id="CALNXI010003711">
    <property type="protein sequence ID" value="CAH3194104.1"/>
    <property type="molecule type" value="Genomic_DNA"/>
</dbReference>
<keyword evidence="3" id="KW-1185">Reference proteome</keyword>
<evidence type="ECO:0000313" key="2">
    <source>
        <dbReference type="EMBL" id="CAH3194104.1"/>
    </source>
</evidence>
<name>A0ABN8SWG1_9CNID</name>
<gene>
    <name evidence="2" type="ORF">PEVE_00027175</name>
</gene>
<dbReference type="Proteomes" id="UP001159427">
    <property type="component" value="Unassembled WGS sequence"/>
</dbReference>
<evidence type="ECO:0000313" key="3">
    <source>
        <dbReference type="Proteomes" id="UP001159427"/>
    </source>
</evidence>
<reference evidence="2 3" key="1">
    <citation type="submission" date="2022-05" db="EMBL/GenBank/DDBJ databases">
        <authorList>
            <consortium name="Genoscope - CEA"/>
            <person name="William W."/>
        </authorList>
    </citation>
    <scope>NUCLEOTIDE SEQUENCE [LARGE SCALE GENOMIC DNA]</scope>
</reference>
<keyword evidence="1" id="KW-0175">Coiled coil</keyword>
<feature type="non-terminal residue" evidence="2">
    <location>
        <position position="1"/>
    </location>
</feature>
<protein>
    <submittedName>
        <fullName evidence="2">Uncharacterized protein</fullName>
    </submittedName>
</protein>
<organism evidence="2 3">
    <name type="scientific">Porites evermanni</name>
    <dbReference type="NCBI Taxonomy" id="104178"/>
    <lineage>
        <taxon>Eukaryota</taxon>
        <taxon>Metazoa</taxon>
        <taxon>Cnidaria</taxon>
        <taxon>Anthozoa</taxon>
        <taxon>Hexacorallia</taxon>
        <taxon>Scleractinia</taxon>
        <taxon>Fungiina</taxon>
        <taxon>Poritidae</taxon>
        <taxon>Porites</taxon>
    </lineage>
</organism>
<evidence type="ECO:0000256" key="1">
    <source>
        <dbReference type="SAM" id="Coils"/>
    </source>
</evidence>